<evidence type="ECO:0000256" key="10">
    <source>
        <dbReference type="RuleBase" id="RU364116"/>
    </source>
</evidence>
<dbReference type="AlphaFoldDB" id="A0A5N0T8B6"/>
<dbReference type="InterPro" id="IPR058240">
    <property type="entry name" value="rSAM_sf"/>
</dbReference>
<feature type="domain" description="Radical SAM core" evidence="11">
    <location>
        <begin position="4"/>
        <end position="238"/>
    </location>
</feature>
<dbReference type="PANTHER" id="PTHR13932">
    <property type="entry name" value="COPROPORPHYRINIGEN III OXIDASE"/>
    <property type="match status" value="1"/>
</dbReference>
<dbReference type="SFLD" id="SFLDF00562">
    <property type="entry name" value="HemN-like__clustered_with_heat"/>
    <property type="match status" value="1"/>
</dbReference>
<evidence type="ECO:0000256" key="8">
    <source>
        <dbReference type="ARBA" id="ARBA00023014"/>
    </source>
</evidence>
<evidence type="ECO:0000256" key="3">
    <source>
        <dbReference type="ARBA" id="ARBA00017228"/>
    </source>
</evidence>
<dbReference type="NCBIfam" id="TIGR00539">
    <property type="entry name" value="hemN_rel"/>
    <property type="match status" value="1"/>
</dbReference>
<dbReference type="InterPro" id="IPR013785">
    <property type="entry name" value="Aldolase_TIM"/>
</dbReference>
<name>A0A5N0T8B6_9GAMM</name>
<evidence type="ECO:0000256" key="5">
    <source>
        <dbReference type="ARBA" id="ARBA00022691"/>
    </source>
</evidence>
<dbReference type="InterPro" id="IPR006638">
    <property type="entry name" value="Elp3/MiaA/NifB-like_rSAM"/>
</dbReference>
<evidence type="ECO:0000256" key="1">
    <source>
        <dbReference type="ARBA" id="ARBA00001966"/>
    </source>
</evidence>
<evidence type="ECO:0000256" key="4">
    <source>
        <dbReference type="ARBA" id="ARBA00022617"/>
    </source>
</evidence>
<dbReference type="InterPro" id="IPR010723">
    <property type="entry name" value="HemN_C"/>
</dbReference>
<evidence type="ECO:0000256" key="2">
    <source>
        <dbReference type="ARBA" id="ARBA00006100"/>
    </source>
</evidence>
<gene>
    <name evidence="12" type="primary">hemW</name>
    <name evidence="12" type="ORF">F3N42_08070</name>
</gene>
<dbReference type="InterPro" id="IPR007197">
    <property type="entry name" value="rSAM"/>
</dbReference>
<protein>
    <recommendedName>
        <fullName evidence="3 10">Heme chaperone HemW</fullName>
    </recommendedName>
</protein>
<dbReference type="Gene3D" id="3.20.20.70">
    <property type="entry name" value="Aldolase class I"/>
    <property type="match status" value="1"/>
</dbReference>
<comment type="function">
    <text evidence="10">Probably acts as a heme chaperone, transferring heme to an unknown acceptor. Binds one molecule of heme per monomer, possibly covalently. Binds 1 [4Fe-4S] cluster. The cluster is coordinated with 3 cysteines and an exchangeable S-adenosyl-L-methionine.</text>
</comment>
<dbReference type="SFLD" id="SFLDG01082">
    <property type="entry name" value="B12-binding_domain_containing"/>
    <property type="match status" value="1"/>
</dbReference>
<keyword evidence="4 10" id="KW-0349">Heme</keyword>
<keyword evidence="10" id="KW-0963">Cytoplasm</keyword>
<evidence type="ECO:0000259" key="11">
    <source>
        <dbReference type="PROSITE" id="PS51918"/>
    </source>
</evidence>
<dbReference type="RefSeq" id="WP_150863925.1">
    <property type="nucleotide sequence ID" value="NZ_VYXP01000005.1"/>
</dbReference>
<dbReference type="PANTHER" id="PTHR13932:SF5">
    <property type="entry name" value="RADICAL S-ADENOSYL METHIONINE DOMAIN-CONTAINING PROTEIN 1, MITOCHONDRIAL"/>
    <property type="match status" value="1"/>
</dbReference>
<dbReference type="InterPro" id="IPR034505">
    <property type="entry name" value="Coproporphyrinogen-III_oxidase"/>
</dbReference>
<keyword evidence="8 10" id="KW-0411">Iron-sulfur</keyword>
<dbReference type="GO" id="GO:0004109">
    <property type="term" value="F:coproporphyrinogen oxidase activity"/>
    <property type="evidence" value="ECO:0007669"/>
    <property type="project" value="InterPro"/>
</dbReference>
<keyword evidence="13" id="KW-1185">Reference proteome</keyword>
<dbReference type="GO" id="GO:0046872">
    <property type="term" value="F:metal ion binding"/>
    <property type="evidence" value="ECO:0007669"/>
    <property type="project" value="UniProtKB-UniRule"/>
</dbReference>
<accession>A0A5N0T8B6</accession>
<dbReference type="SUPFAM" id="SSF102114">
    <property type="entry name" value="Radical SAM enzymes"/>
    <property type="match status" value="1"/>
</dbReference>
<keyword evidence="6 10" id="KW-0479">Metal-binding</keyword>
<keyword evidence="9 10" id="KW-0143">Chaperone</keyword>
<dbReference type="SFLD" id="SFLDF00288">
    <property type="entry name" value="HemN-like__clustered_with_nucl"/>
    <property type="match status" value="1"/>
</dbReference>
<evidence type="ECO:0000256" key="7">
    <source>
        <dbReference type="ARBA" id="ARBA00023004"/>
    </source>
</evidence>
<dbReference type="GO" id="GO:0006779">
    <property type="term" value="P:porphyrin-containing compound biosynthetic process"/>
    <property type="evidence" value="ECO:0007669"/>
    <property type="project" value="InterPro"/>
</dbReference>
<keyword evidence="5 10" id="KW-0949">S-adenosyl-L-methionine</keyword>
<comment type="caution">
    <text evidence="12">The sequence shown here is derived from an EMBL/GenBank/DDBJ whole genome shotgun (WGS) entry which is preliminary data.</text>
</comment>
<reference evidence="12 13" key="1">
    <citation type="submission" date="2019-09" db="EMBL/GenBank/DDBJ databases">
        <title>Wenzhouxiangella sp. Genome sequencing and assembly.</title>
        <authorList>
            <person name="Zhang R."/>
        </authorList>
    </citation>
    <scope>NUCLEOTIDE SEQUENCE [LARGE SCALE GENOMIC DNA]</scope>
    <source>
        <strain evidence="12 13">W260</strain>
    </source>
</reference>
<dbReference type="InterPro" id="IPR004559">
    <property type="entry name" value="HemW-like"/>
</dbReference>
<evidence type="ECO:0000256" key="6">
    <source>
        <dbReference type="ARBA" id="ARBA00022723"/>
    </source>
</evidence>
<comment type="similarity">
    <text evidence="2">Belongs to the anaerobic coproporphyrinogen-III oxidase family. HemW subfamily.</text>
</comment>
<dbReference type="EMBL" id="VYXP01000005">
    <property type="protein sequence ID" value="KAA9131275.1"/>
    <property type="molecule type" value="Genomic_DNA"/>
</dbReference>
<evidence type="ECO:0000313" key="12">
    <source>
        <dbReference type="EMBL" id="KAA9131275.1"/>
    </source>
</evidence>
<dbReference type="SFLD" id="SFLDG01065">
    <property type="entry name" value="anaerobic_coproporphyrinogen-I"/>
    <property type="match status" value="1"/>
</dbReference>
<dbReference type="Pfam" id="PF04055">
    <property type="entry name" value="Radical_SAM"/>
    <property type="match status" value="1"/>
</dbReference>
<dbReference type="Pfam" id="PF06969">
    <property type="entry name" value="HemN_C"/>
    <property type="match status" value="1"/>
</dbReference>
<dbReference type="CDD" id="cd01335">
    <property type="entry name" value="Radical_SAM"/>
    <property type="match status" value="1"/>
</dbReference>
<dbReference type="Proteomes" id="UP000325372">
    <property type="component" value="Unassembled WGS sequence"/>
</dbReference>
<dbReference type="PROSITE" id="PS51918">
    <property type="entry name" value="RADICAL_SAM"/>
    <property type="match status" value="1"/>
</dbReference>
<keyword evidence="10" id="KW-0004">4Fe-4S</keyword>
<dbReference type="GO" id="GO:0005737">
    <property type="term" value="C:cytoplasm"/>
    <property type="evidence" value="ECO:0007669"/>
    <property type="project" value="UniProtKB-SubCell"/>
</dbReference>
<evidence type="ECO:0000256" key="9">
    <source>
        <dbReference type="ARBA" id="ARBA00023186"/>
    </source>
</evidence>
<evidence type="ECO:0000313" key="13">
    <source>
        <dbReference type="Proteomes" id="UP000325372"/>
    </source>
</evidence>
<dbReference type="GO" id="GO:0051539">
    <property type="term" value="F:4 iron, 4 sulfur cluster binding"/>
    <property type="evidence" value="ECO:0007669"/>
    <property type="project" value="UniProtKB-UniRule"/>
</dbReference>
<comment type="cofactor">
    <cofactor evidence="1">
        <name>[4Fe-4S] cluster</name>
        <dbReference type="ChEBI" id="CHEBI:49883"/>
    </cofactor>
</comment>
<dbReference type="SFLD" id="SFLDS00029">
    <property type="entry name" value="Radical_SAM"/>
    <property type="match status" value="1"/>
</dbReference>
<keyword evidence="7 10" id="KW-0408">Iron</keyword>
<organism evidence="12 13">
    <name type="scientific">Marinihelvus fidelis</name>
    <dbReference type="NCBI Taxonomy" id="2613842"/>
    <lineage>
        <taxon>Bacteria</taxon>
        <taxon>Pseudomonadati</taxon>
        <taxon>Pseudomonadota</taxon>
        <taxon>Gammaproteobacteria</taxon>
        <taxon>Chromatiales</taxon>
        <taxon>Wenzhouxiangellaceae</taxon>
        <taxon>Marinihelvus</taxon>
    </lineage>
</organism>
<sequence length="385" mass="41961">MSAGLSLPPLGLYVHLPWCVRKCPYCDFNSHALKGELPAEDYIRALLDDLEQDLPLAWGRPVSSVFFGGGTPSLFNAAQMDELLSGIRARIALAPGCEVTLEANPGTVEHDRFSAYRDAGINRVSLGVQSFNDAHLNKLGRIHGSAEVDRAIGSLHDAGLDNFNIDLMYALPGQTVVQALEDIDRAVAAAPAHVSHYQLTLEPNTAFAAAPPRGIPDDDTSWDMQEQSAARLVEGGFAQYEVSAWARPGQSSRHNLNYWRFGDYLGIGAGAHAKLTDPAGGRILRLAKSRHPKRYLAGDRLAETREIDVEERVFEFFLNGLRLRDGFARDAFEARTGLGWETVADRVGQAVERGLLEPGGAGYAPSALGWRFVNDLQALFLPGKD</sequence>
<comment type="subcellular location">
    <subcellularLocation>
        <location evidence="10">Cytoplasm</location>
    </subcellularLocation>
</comment>
<proteinExistence type="inferred from homology"/>
<dbReference type="SMART" id="SM00729">
    <property type="entry name" value="Elp3"/>
    <property type="match status" value="1"/>
</dbReference>